<proteinExistence type="predicted"/>
<evidence type="ECO:0000313" key="2">
    <source>
        <dbReference type="Proteomes" id="UP000244005"/>
    </source>
</evidence>
<protein>
    <submittedName>
        <fullName evidence="1">Uncharacterized protein</fullName>
    </submittedName>
</protein>
<dbReference type="AlphaFoldDB" id="A0A2R6VXA5"/>
<keyword evidence="2" id="KW-1185">Reference proteome</keyword>
<gene>
    <name evidence="1" type="ORF">MARPO_4267s0001</name>
</gene>
<name>A0A2R6VXA5_MARPO</name>
<evidence type="ECO:0000313" key="1">
    <source>
        <dbReference type="EMBL" id="PTQ26232.1"/>
    </source>
</evidence>
<reference evidence="2" key="1">
    <citation type="journal article" date="2017" name="Cell">
        <title>Insights into land plant evolution garnered from the Marchantia polymorpha genome.</title>
        <authorList>
            <person name="Bowman J.L."/>
            <person name="Kohchi T."/>
            <person name="Yamato K.T."/>
            <person name="Jenkins J."/>
            <person name="Shu S."/>
            <person name="Ishizaki K."/>
            <person name="Yamaoka S."/>
            <person name="Nishihama R."/>
            <person name="Nakamura Y."/>
            <person name="Berger F."/>
            <person name="Adam C."/>
            <person name="Aki S.S."/>
            <person name="Althoff F."/>
            <person name="Araki T."/>
            <person name="Arteaga-Vazquez M.A."/>
            <person name="Balasubrmanian S."/>
            <person name="Barry K."/>
            <person name="Bauer D."/>
            <person name="Boehm C.R."/>
            <person name="Briginshaw L."/>
            <person name="Caballero-Perez J."/>
            <person name="Catarino B."/>
            <person name="Chen F."/>
            <person name="Chiyoda S."/>
            <person name="Chovatia M."/>
            <person name="Davies K.M."/>
            <person name="Delmans M."/>
            <person name="Demura T."/>
            <person name="Dierschke T."/>
            <person name="Dolan L."/>
            <person name="Dorantes-Acosta A.E."/>
            <person name="Eklund D.M."/>
            <person name="Florent S.N."/>
            <person name="Flores-Sandoval E."/>
            <person name="Fujiyama A."/>
            <person name="Fukuzawa H."/>
            <person name="Galik B."/>
            <person name="Grimanelli D."/>
            <person name="Grimwood J."/>
            <person name="Grossniklaus U."/>
            <person name="Hamada T."/>
            <person name="Haseloff J."/>
            <person name="Hetherington A.J."/>
            <person name="Higo A."/>
            <person name="Hirakawa Y."/>
            <person name="Hundley H.N."/>
            <person name="Ikeda Y."/>
            <person name="Inoue K."/>
            <person name="Inoue S.I."/>
            <person name="Ishida S."/>
            <person name="Jia Q."/>
            <person name="Kakita M."/>
            <person name="Kanazawa T."/>
            <person name="Kawai Y."/>
            <person name="Kawashima T."/>
            <person name="Kennedy M."/>
            <person name="Kinose K."/>
            <person name="Kinoshita T."/>
            <person name="Kohara Y."/>
            <person name="Koide E."/>
            <person name="Komatsu K."/>
            <person name="Kopischke S."/>
            <person name="Kubo M."/>
            <person name="Kyozuka J."/>
            <person name="Lagercrantz U."/>
            <person name="Lin S.S."/>
            <person name="Lindquist E."/>
            <person name="Lipzen A.M."/>
            <person name="Lu C.W."/>
            <person name="De Luna E."/>
            <person name="Martienssen R.A."/>
            <person name="Minamino N."/>
            <person name="Mizutani M."/>
            <person name="Mizutani M."/>
            <person name="Mochizuki N."/>
            <person name="Monte I."/>
            <person name="Mosher R."/>
            <person name="Nagasaki H."/>
            <person name="Nakagami H."/>
            <person name="Naramoto S."/>
            <person name="Nishitani K."/>
            <person name="Ohtani M."/>
            <person name="Okamoto T."/>
            <person name="Okumura M."/>
            <person name="Phillips J."/>
            <person name="Pollak B."/>
            <person name="Reinders A."/>
            <person name="Rovekamp M."/>
            <person name="Sano R."/>
            <person name="Sawa S."/>
            <person name="Schmid M.W."/>
            <person name="Shirakawa M."/>
            <person name="Solano R."/>
            <person name="Spunde A."/>
            <person name="Suetsugu N."/>
            <person name="Sugano S."/>
            <person name="Sugiyama A."/>
            <person name="Sun R."/>
            <person name="Suzuki Y."/>
            <person name="Takenaka M."/>
            <person name="Takezawa D."/>
            <person name="Tomogane H."/>
            <person name="Tsuzuki M."/>
            <person name="Ueda T."/>
            <person name="Umeda M."/>
            <person name="Ward J.M."/>
            <person name="Watanabe Y."/>
            <person name="Yazaki K."/>
            <person name="Yokoyama R."/>
            <person name="Yoshitake Y."/>
            <person name="Yotsui I."/>
            <person name="Zachgo S."/>
            <person name="Schmutz J."/>
        </authorList>
    </citation>
    <scope>NUCLEOTIDE SEQUENCE [LARGE SCALE GENOMIC DNA]</scope>
    <source>
        <strain evidence="2">Tak-1</strain>
    </source>
</reference>
<accession>A0A2R6VXA5</accession>
<organism evidence="1 2">
    <name type="scientific">Marchantia polymorpha</name>
    <name type="common">Common liverwort</name>
    <name type="synonym">Marchantia aquatica</name>
    <dbReference type="NCBI Taxonomy" id="3197"/>
    <lineage>
        <taxon>Eukaryota</taxon>
        <taxon>Viridiplantae</taxon>
        <taxon>Streptophyta</taxon>
        <taxon>Embryophyta</taxon>
        <taxon>Marchantiophyta</taxon>
        <taxon>Marchantiopsida</taxon>
        <taxon>Marchantiidae</taxon>
        <taxon>Marchantiales</taxon>
        <taxon>Marchantiaceae</taxon>
        <taxon>Marchantia</taxon>
    </lineage>
</organism>
<dbReference type="Proteomes" id="UP000244005">
    <property type="component" value="Unassembled WGS sequence"/>
</dbReference>
<dbReference type="EMBL" id="KZ775518">
    <property type="protein sequence ID" value="PTQ26232.1"/>
    <property type="molecule type" value="Genomic_DNA"/>
</dbReference>
<sequence length="103" mass="11406">MIAFVSIPTFDEARHACVQTSLLLSRLQPPRQFGMLKYFPKCQTGVSAIFLLVVSLTATADRLRLQDVQAVECSVQLQQSDGQLGTHYLHRASVHREKPPAAA</sequence>